<comment type="subcellular location">
    <subcellularLocation>
        <location evidence="1">Nucleus</location>
    </subcellularLocation>
</comment>
<accession>A0A137NPM0</accession>
<evidence type="ECO:0000256" key="2">
    <source>
        <dbReference type="ARBA" id="ARBA00023242"/>
    </source>
</evidence>
<feature type="domain" description="Tudor" evidence="4">
    <location>
        <begin position="85"/>
        <end position="146"/>
    </location>
</feature>
<dbReference type="PANTHER" id="PTHR46297">
    <property type="entry name" value="ZINC FINGER CCCH-TYPE WITH G PATCH DOMAIN-CONTAINING PROTEIN"/>
    <property type="match status" value="1"/>
</dbReference>
<dbReference type="GO" id="GO:0005634">
    <property type="term" value="C:nucleus"/>
    <property type="evidence" value="ECO:0007669"/>
    <property type="project" value="UniProtKB-SubCell"/>
</dbReference>
<feature type="compositionally biased region" description="Low complexity" evidence="3">
    <location>
        <begin position="71"/>
        <end position="81"/>
    </location>
</feature>
<reference evidence="5 6" key="1">
    <citation type="journal article" date="2015" name="Genome Biol. Evol.">
        <title>Phylogenomic analyses indicate that early fungi evolved digesting cell walls of algal ancestors of land plants.</title>
        <authorList>
            <person name="Chang Y."/>
            <person name="Wang S."/>
            <person name="Sekimoto S."/>
            <person name="Aerts A.L."/>
            <person name="Choi C."/>
            <person name="Clum A."/>
            <person name="LaButti K.M."/>
            <person name="Lindquist E.A."/>
            <person name="Yee Ngan C."/>
            <person name="Ohm R.A."/>
            <person name="Salamov A.A."/>
            <person name="Grigoriev I.V."/>
            <person name="Spatafora J.W."/>
            <person name="Berbee M.L."/>
        </authorList>
    </citation>
    <scope>NUCLEOTIDE SEQUENCE [LARGE SCALE GENOMIC DNA]</scope>
    <source>
        <strain evidence="5 6">NRRL 28638</strain>
    </source>
</reference>
<dbReference type="EMBL" id="KQ965270">
    <property type="protein sequence ID" value="KXN64690.1"/>
    <property type="molecule type" value="Genomic_DNA"/>
</dbReference>
<evidence type="ECO:0000313" key="5">
    <source>
        <dbReference type="EMBL" id="KXN64690.1"/>
    </source>
</evidence>
<feature type="non-terminal residue" evidence="5">
    <location>
        <position position="246"/>
    </location>
</feature>
<dbReference type="STRING" id="796925.A0A137NPM0"/>
<name>A0A137NPM0_CONC2</name>
<dbReference type="GO" id="GO:0001227">
    <property type="term" value="F:DNA-binding transcription repressor activity, RNA polymerase II-specific"/>
    <property type="evidence" value="ECO:0007669"/>
    <property type="project" value="TreeGrafter"/>
</dbReference>
<keyword evidence="2" id="KW-0539">Nucleus</keyword>
<feature type="region of interest" description="Disordered" evidence="3">
    <location>
        <begin position="47"/>
        <end position="82"/>
    </location>
</feature>
<feature type="compositionally biased region" description="Low complexity" evidence="3">
    <location>
        <begin position="142"/>
        <end position="160"/>
    </location>
</feature>
<evidence type="ECO:0000256" key="3">
    <source>
        <dbReference type="SAM" id="MobiDB-lite"/>
    </source>
</evidence>
<dbReference type="SUPFAM" id="SSF63748">
    <property type="entry name" value="Tudor/PWWP/MBT"/>
    <property type="match status" value="1"/>
</dbReference>
<dbReference type="AlphaFoldDB" id="A0A137NPM0"/>
<dbReference type="OrthoDB" id="79171at2759"/>
<evidence type="ECO:0000259" key="4">
    <source>
        <dbReference type="PROSITE" id="PS50304"/>
    </source>
</evidence>
<keyword evidence="6" id="KW-1185">Reference proteome</keyword>
<dbReference type="OMA" id="CMAVWSQ"/>
<protein>
    <recommendedName>
        <fullName evidence="4">Tudor domain-containing protein</fullName>
    </recommendedName>
</protein>
<dbReference type="CDD" id="cd21182">
    <property type="entry name" value="Tudor_SMN_SPF30-like"/>
    <property type="match status" value="1"/>
</dbReference>
<dbReference type="InterPro" id="IPR002999">
    <property type="entry name" value="Tudor"/>
</dbReference>
<dbReference type="Pfam" id="PF00567">
    <property type="entry name" value="TUDOR"/>
    <property type="match status" value="1"/>
</dbReference>
<dbReference type="Proteomes" id="UP000070444">
    <property type="component" value="Unassembled WGS sequence"/>
</dbReference>
<evidence type="ECO:0000313" key="6">
    <source>
        <dbReference type="Proteomes" id="UP000070444"/>
    </source>
</evidence>
<dbReference type="SMART" id="SM00333">
    <property type="entry name" value="TUDOR"/>
    <property type="match status" value="1"/>
</dbReference>
<evidence type="ECO:0000256" key="1">
    <source>
        <dbReference type="ARBA" id="ARBA00004123"/>
    </source>
</evidence>
<dbReference type="Gene3D" id="2.30.30.140">
    <property type="match status" value="1"/>
</dbReference>
<dbReference type="GO" id="GO:0000978">
    <property type="term" value="F:RNA polymerase II cis-regulatory region sequence-specific DNA binding"/>
    <property type="evidence" value="ECO:0007669"/>
    <property type="project" value="TreeGrafter"/>
</dbReference>
<gene>
    <name evidence="5" type="ORF">CONCODRAFT_29440</name>
</gene>
<feature type="region of interest" description="Disordered" evidence="3">
    <location>
        <begin position="142"/>
        <end position="187"/>
    </location>
</feature>
<organism evidence="5 6">
    <name type="scientific">Conidiobolus coronatus (strain ATCC 28846 / CBS 209.66 / NRRL 28638)</name>
    <name type="common">Delacroixia coronata</name>
    <dbReference type="NCBI Taxonomy" id="796925"/>
    <lineage>
        <taxon>Eukaryota</taxon>
        <taxon>Fungi</taxon>
        <taxon>Fungi incertae sedis</taxon>
        <taxon>Zoopagomycota</taxon>
        <taxon>Entomophthoromycotina</taxon>
        <taxon>Entomophthoromycetes</taxon>
        <taxon>Entomophthorales</taxon>
        <taxon>Ancylistaceae</taxon>
        <taxon>Conidiobolus</taxon>
    </lineage>
</organism>
<proteinExistence type="predicted"/>
<dbReference type="PROSITE" id="PS50304">
    <property type="entry name" value="TUDOR"/>
    <property type="match status" value="1"/>
</dbReference>
<dbReference type="PANTHER" id="PTHR46297:SF1">
    <property type="entry name" value="ZINC FINGER CCCH-TYPE WITH G PATCH DOMAIN-CONTAINING PROTEIN"/>
    <property type="match status" value="1"/>
</dbReference>
<sequence length="246" mass="26972">MSSDDLKSYQVQLDQVNLALEKDPSNSDLLTLQNDLKELINLIASASKEPAPVSNSNNNQKGKDKERPDISNSTNSTSSLNKTKKFKVGDNCLAKYSGDNQYYEAVVSGVTEIGETMYSVVFVGYENIELVKQADIKPVNVNRPVVPQPQTNNKRAATSTETEDAKKKKKATTTTPAPKKENETAQKQQAWLNFTKTAAKKKSMKAPAINQKSIFATPDNPNSKVGVIGSGKGMTGFRQRGKHLYN</sequence>